<organism evidence="9 10">
    <name type="scientific">Dimargaris cristalligena</name>
    <dbReference type="NCBI Taxonomy" id="215637"/>
    <lineage>
        <taxon>Eukaryota</taxon>
        <taxon>Fungi</taxon>
        <taxon>Fungi incertae sedis</taxon>
        <taxon>Zoopagomycota</taxon>
        <taxon>Kickxellomycotina</taxon>
        <taxon>Dimargaritomycetes</taxon>
        <taxon>Dimargaritales</taxon>
        <taxon>Dimargaritaceae</taxon>
        <taxon>Dimargaris</taxon>
    </lineage>
</organism>
<evidence type="ECO:0000256" key="3">
    <source>
        <dbReference type="ARBA" id="ARBA00022478"/>
    </source>
</evidence>
<dbReference type="InterPro" id="IPR045113">
    <property type="entry name" value="Rpb7-like"/>
</dbReference>
<dbReference type="InterPro" id="IPR005576">
    <property type="entry name" value="Rpb7-like_N"/>
</dbReference>
<dbReference type="Pfam" id="PF03876">
    <property type="entry name" value="SHS2_Rpb7-N"/>
    <property type="match status" value="1"/>
</dbReference>
<name>A0A4P9ZWI3_9FUNG</name>
<dbReference type="PANTHER" id="PTHR12709">
    <property type="entry name" value="DNA-DIRECTED RNA POLYMERASE II, III"/>
    <property type="match status" value="1"/>
</dbReference>
<evidence type="ECO:0000256" key="5">
    <source>
        <dbReference type="ARBA" id="ARBA00023163"/>
    </source>
</evidence>
<feature type="domain" description="RNA polymerase Rpb7-like N-terminal" evidence="7">
    <location>
        <begin position="9"/>
        <end position="63"/>
    </location>
</feature>
<protein>
    <recommendedName>
        <fullName evidence="11">RPA43 OB domain-containing protein</fullName>
    </recommendedName>
</protein>
<keyword evidence="6" id="KW-0539">Nucleus</keyword>
<feature type="non-terminal residue" evidence="9">
    <location>
        <position position="1"/>
    </location>
</feature>
<evidence type="ECO:0000256" key="1">
    <source>
        <dbReference type="ARBA" id="ARBA00004604"/>
    </source>
</evidence>
<dbReference type="Proteomes" id="UP000268162">
    <property type="component" value="Unassembled WGS sequence"/>
</dbReference>
<dbReference type="Gene3D" id="3.30.1490.120">
    <property type="entry name" value="RNA polymerase Rpb7-like, N-terminal domain"/>
    <property type="match status" value="1"/>
</dbReference>
<dbReference type="GO" id="GO:0006352">
    <property type="term" value="P:DNA-templated transcription initiation"/>
    <property type="evidence" value="ECO:0007669"/>
    <property type="project" value="InterPro"/>
</dbReference>
<dbReference type="EMBL" id="ML002510">
    <property type="protein sequence ID" value="RKP37321.1"/>
    <property type="molecule type" value="Genomic_DNA"/>
</dbReference>
<dbReference type="Gene3D" id="2.40.50.1060">
    <property type="match status" value="1"/>
</dbReference>
<keyword evidence="5" id="KW-0804">Transcription</keyword>
<dbReference type="PANTHER" id="PTHR12709:SF5">
    <property type="entry name" value="DNA-DIRECTED RNA POLYMERASE I SUBUNIT RPA43"/>
    <property type="match status" value="1"/>
</dbReference>
<gene>
    <name evidence="9" type="ORF">BJ085DRAFT_20738</name>
</gene>
<dbReference type="InterPro" id="IPR041901">
    <property type="entry name" value="RNAP_I_Rpa43_N"/>
</dbReference>
<sequence length="194" mass="21875">FTRKTIEILIALPPCFVGNTMQGIHEHLNCFLMKYLPTLDGVVLSYSNIRFSKKWGRVVDECPFPQFWIQTDLLVWKPHVGSMLEGRINIESADHIGLLIYNTFNVSIPADLIPQDKFIFQQNEKYAADFDAAEDEAANPAGNLDKSMEQPTQAMGEWVSKITGQSMSHNGLLRFKVASYHQVNELLSVTGSLL</sequence>
<evidence type="ECO:0000256" key="6">
    <source>
        <dbReference type="ARBA" id="ARBA00023242"/>
    </source>
</evidence>
<evidence type="ECO:0000259" key="8">
    <source>
        <dbReference type="Pfam" id="PF17875"/>
    </source>
</evidence>
<keyword evidence="4" id="KW-0597">Phosphoprotein</keyword>
<evidence type="ECO:0000313" key="10">
    <source>
        <dbReference type="Proteomes" id="UP000268162"/>
    </source>
</evidence>
<comment type="subcellular location">
    <subcellularLocation>
        <location evidence="1">Nucleus</location>
        <location evidence="1">Nucleolus</location>
    </subcellularLocation>
</comment>
<feature type="domain" description="RPA43 OB" evidence="8">
    <location>
        <begin position="78"/>
        <end position="194"/>
    </location>
</feature>
<evidence type="ECO:0008006" key="11">
    <source>
        <dbReference type="Google" id="ProtNLM"/>
    </source>
</evidence>
<keyword evidence="3" id="KW-0240">DNA-directed RNA polymerase</keyword>
<dbReference type="InterPro" id="IPR036898">
    <property type="entry name" value="RNA_pol_Rpb7-like_N_sf"/>
</dbReference>
<proteinExistence type="inferred from homology"/>
<dbReference type="Pfam" id="PF17875">
    <property type="entry name" value="RPA43_OB"/>
    <property type="match status" value="1"/>
</dbReference>
<evidence type="ECO:0000256" key="4">
    <source>
        <dbReference type="ARBA" id="ARBA00022553"/>
    </source>
</evidence>
<dbReference type="CDD" id="cd04328">
    <property type="entry name" value="RNAP_I_Rpa43_N"/>
    <property type="match status" value="1"/>
</dbReference>
<comment type="similarity">
    <text evidence="2">Belongs to the eukaryotic RPA43 RNA polymerase subunit family.</text>
</comment>
<dbReference type="GO" id="GO:0006362">
    <property type="term" value="P:transcription elongation by RNA polymerase I"/>
    <property type="evidence" value="ECO:0007669"/>
    <property type="project" value="TreeGrafter"/>
</dbReference>
<dbReference type="AlphaFoldDB" id="A0A4P9ZWI3"/>
<reference evidence="10" key="1">
    <citation type="journal article" date="2018" name="Nat. Microbiol.">
        <title>Leveraging single-cell genomics to expand the fungal tree of life.</title>
        <authorList>
            <person name="Ahrendt S.R."/>
            <person name="Quandt C.A."/>
            <person name="Ciobanu D."/>
            <person name="Clum A."/>
            <person name="Salamov A."/>
            <person name="Andreopoulos B."/>
            <person name="Cheng J.F."/>
            <person name="Woyke T."/>
            <person name="Pelin A."/>
            <person name="Henrissat B."/>
            <person name="Reynolds N.K."/>
            <person name="Benny G.L."/>
            <person name="Smith M.E."/>
            <person name="James T.Y."/>
            <person name="Grigoriev I.V."/>
        </authorList>
    </citation>
    <scope>NUCLEOTIDE SEQUENCE [LARGE SCALE GENOMIC DNA]</scope>
    <source>
        <strain evidence="10">RSA 468</strain>
    </source>
</reference>
<accession>A0A4P9ZWI3</accession>
<keyword evidence="10" id="KW-1185">Reference proteome</keyword>
<evidence type="ECO:0000256" key="2">
    <source>
        <dbReference type="ARBA" id="ARBA00005930"/>
    </source>
</evidence>
<dbReference type="STRING" id="215637.A0A4P9ZWI3"/>
<evidence type="ECO:0000259" key="7">
    <source>
        <dbReference type="Pfam" id="PF03876"/>
    </source>
</evidence>
<dbReference type="InterPro" id="IPR041178">
    <property type="entry name" value="RPA43_OB"/>
</dbReference>
<evidence type="ECO:0000313" key="9">
    <source>
        <dbReference type="EMBL" id="RKP37321.1"/>
    </source>
</evidence>
<dbReference type="GO" id="GO:0005736">
    <property type="term" value="C:RNA polymerase I complex"/>
    <property type="evidence" value="ECO:0007669"/>
    <property type="project" value="TreeGrafter"/>
</dbReference>